<dbReference type="PANTHER" id="PTHR43091">
    <property type="entry name" value="3-OXOACYL-[ACYL-CARRIER-PROTEIN] SYNTHASE"/>
    <property type="match status" value="1"/>
</dbReference>
<evidence type="ECO:0000256" key="12">
    <source>
        <dbReference type="ARBA" id="ARBA00052467"/>
    </source>
</evidence>
<dbReference type="STRING" id="36849.OXPF_21130"/>
<dbReference type="SUPFAM" id="SSF53901">
    <property type="entry name" value="Thiolase-like"/>
    <property type="match status" value="1"/>
</dbReference>
<feature type="active site" evidence="14">
    <location>
        <position position="286"/>
    </location>
</feature>
<dbReference type="GO" id="GO:0033818">
    <property type="term" value="F:beta-ketoacyl-acyl-carrier-protein synthase III activity"/>
    <property type="evidence" value="ECO:0007669"/>
    <property type="project" value="UniProtKB-UniRule"/>
</dbReference>
<keyword evidence="9 14" id="KW-0012">Acyltransferase</keyword>
<evidence type="ECO:0000259" key="16">
    <source>
        <dbReference type="Pfam" id="PF08545"/>
    </source>
</evidence>
<dbReference type="InterPro" id="IPR013751">
    <property type="entry name" value="ACP_syn_III_N"/>
</dbReference>
<evidence type="ECO:0000313" key="17">
    <source>
        <dbReference type="EMBL" id="KPU43948.1"/>
    </source>
</evidence>
<name>A0A0P8WN40_9CLOT</name>
<dbReference type="RefSeq" id="WP_054875158.1">
    <property type="nucleotide sequence ID" value="NZ_LKET01000032.1"/>
</dbReference>
<evidence type="ECO:0000256" key="4">
    <source>
        <dbReference type="ARBA" id="ARBA00022679"/>
    </source>
</evidence>
<feature type="domain" description="Beta-ketoacyl-[acyl-carrier-protein] synthase III C-terminal" evidence="15">
    <location>
        <begin position="240"/>
        <end position="329"/>
    </location>
</feature>
<dbReference type="CDD" id="cd00830">
    <property type="entry name" value="KAS_III"/>
    <property type="match status" value="1"/>
</dbReference>
<protein>
    <recommendedName>
        <fullName evidence="14">Beta-ketoacyl-[acyl-carrier-protein] synthase III</fullName>
        <shortName evidence="14">Beta-ketoacyl-ACP synthase III</shortName>
        <shortName evidence="14">KAS III</shortName>
        <ecNumber evidence="14">2.3.1.180</ecNumber>
    </recommendedName>
    <alternativeName>
        <fullName evidence="14">3-oxoacyl-[acyl-carrier-protein] synthase 3</fullName>
    </alternativeName>
    <alternativeName>
        <fullName evidence="14">3-oxoacyl-[acyl-carrier-protein] synthase III</fullName>
    </alternativeName>
</protein>
<accession>A0A0P8WN40</accession>
<gene>
    <name evidence="17" type="primary">fabHA</name>
    <name evidence="14" type="synonym">fabH</name>
    <name evidence="17" type="ORF">OXPF_21130</name>
</gene>
<evidence type="ECO:0000256" key="5">
    <source>
        <dbReference type="ARBA" id="ARBA00022832"/>
    </source>
</evidence>
<organism evidence="17 18">
    <name type="scientific">Oxobacter pfennigii</name>
    <dbReference type="NCBI Taxonomy" id="36849"/>
    <lineage>
        <taxon>Bacteria</taxon>
        <taxon>Bacillati</taxon>
        <taxon>Bacillota</taxon>
        <taxon>Clostridia</taxon>
        <taxon>Eubacteriales</taxon>
        <taxon>Clostridiaceae</taxon>
        <taxon>Oxobacter</taxon>
    </lineage>
</organism>
<comment type="subunit">
    <text evidence="14">Homodimer.</text>
</comment>
<dbReference type="Pfam" id="PF08545">
    <property type="entry name" value="ACP_syn_III"/>
    <property type="match status" value="1"/>
</dbReference>
<evidence type="ECO:0000256" key="7">
    <source>
        <dbReference type="ARBA" id="ARBA00023160"/>
    </source>
</evidence>
<evidence type="ECO:0000256" key="10">
    <source>
        <dbReference type="ARBA" id="ARBA00051096"/>
    </source>
</evidence>
<evidence type="ECO:0000313" key="18">
    <source>
        <dbReference type="Proteomes" id="UP000050326"/>
    </source>
</evidence>
<keyword evidence="7 14" id="KW-0275">Fatty acid biosynthesis</keyword>
<dbReference type="InterPro" id="IPR016039">
    <property type="entry name" value="Thiolase-like"/>
</dbReference>
<evidence type="ECO:0000256" key="9">
    <source>
        <dbReference type="ARBA" id="ARBA00023315"/>
    </source>
</evidence>
<reference evidence="17 18" key="1">
    <citation type="submission" date="2015-09" db="EMBL/GenBank/DDBJ databases">
        <title>Genome sequence of Oxobacter pfennigii DSM 3222.</title>
        <authorList>
            <person name="Poehlein A."/>
            <person name="Bengelsdorf F.R."/>
            <person name="Schiel-Bengelsdorf B."/>
            <person name="Duerre P."/>
            <person name="Daniel R."/>
        </authorList>
    </citation>
    <scope>NUCLEOTIDE SEQUENCE [LARGE SCALE GENOMIC DNA]</scope>
    <source>
        <strain evidence="17 18">DSM 3222</strain>
    </source>
</reference>
<dbReference type="NCBIfam" id="TIGR00747">
    <property type="entry name" value="fabH"/>
    <property type="match status" value="1"/>
</dbReference>
<dbReference type="EMBL" id="LKET01000032">
    <property type="protein sequence ID" value="KPU43948.1"/>
    <property type="molecule type" value="Genomic_DNA"/>
</dbReference>
<feature type="region of interest" description="ACP-binding" evidence="14">
    <location>
        <begin position="257"/>
        <end position="261"/>
    </location>
</feature>
<dbReference type="AlphaFoldDB" id="A0A0P8WN40"/>
<evidence type="ECO:0000259" key="15">
    <source>
        <dbReference type="Pfam" id="PF08541"/>
    </source>
</evidence>
<dbReference type="PATRIC" id="fig|36849.3.peg.2231"/>
<dbReference type="Gene3D" id="3.40.47.10">
    <property type="match status" value="1"/>
</dbReference>
<comment type="catalytic activity">
    <reaction evidence="13">
        <text>3-methylbutanoyl-CoA + malonyl-[ACP] + H(+) = 5-methyl-3-oxohexanoyl-[ACP] + CO2 + CoA</text>
        <dbReference type="Rhea" id="RHEA:42272"/>
        <dbReference type="Rhea" id="RHEA-COMP:9623"/>
        <dbReference type="Rhea" id="RHEA-COMP:9941"/>
        <dbReference type="ChEBI" id="CHEBI:15378"/>
        <dbReference type="ChEBI" id="CHEBI:16526"/>
        <dbReference type="ChEBI" id="CHEBI:57287"/>
        <dbReference type="ChEBI" id="CHEBI:57345"/>
        <dbReference type="ChEBI" id="CHEBI:78449"/>
        <dbReference type="ChEBI" id="CHEBI:78822"/>
        <dbReference type="EC" id="2.3.1.300"/>
    </reaction>
    <physiologicalReaction direction="left-to-right" evidence="13">
        <dbReference type="Rhea" id="RHEA:42273"/>
    </physiologicalReaction>
</comment>
<dbReference type="InterPro" id="IPR013747">
    <property type="entry name" value="ACP_syn_III_C"/>
</dbReference>
<dbReference type="FunFam" id="3.40.47.10:FF:000004">
    <property type="entry name" value="3-oxoacyl-[acyl-carrier-protein] synthase 3"/>
    <property type="match status" value="1"/>
</dbReference>
<dbReference type="EC" id="2.3.1.180" evidence="14"/>
<evidence type="ECO:0000256" key="14">
    <source>
        <dbReference type="HAMAP-Rule" id="MF_01815"/>
    </source>
</evidence>
<evidence type="ECO:0000256" key="2">
    <source>
        <dbReference type="ARBA" id="ARBA00008642"/>
    </source>
</evidence>
<evidence type="ECO:0000256" key="3">
    <source>
        <dbReference type="ARBA" id="ARBA00022516"/>
    </source>
</evidence>
<dbReference type="GO" id="GO:0004315">
    <property type="term" value="F:3-oxoacyl-[acyl-carrier-protein] synthase activity"/>
    <property type="evidence" value="ECO:0007669"/>
    <property type="project" value="InterPro"/>
</dbReference>
<dbReference type="InterPro" id="IPR004655">
    <property type="entry name" value="FabH"/>
</dbReference>
<dbReference type="UniPathway" id="UPA00094"/>
<evidence type="ECO:0000256" key="11">
    <source>
        <dbReference type="ARBA" id="ARBA00052407"/>
    </source>
</evidence>
<comment type="similarity">
    <text evidence="2 14">Belongs to the thiolase-like superfamily. FabH family.</text>
</comment>
<keyword evidence="14" id="KW-0963">Cytoplasm</keyword>
<keyword evidence="8 14" id="KW-0511">Multifunctional enzyme</keyword>
<dbReference type="PANTHER" id="PTHR43091:SF1">
    <property type="entry name" value="BETA-KETOACYL-[ACYL-CARRIER-PROTEIN] SYNTHASE III, CHLOROPLASTIC"/>
    <property type="match status" value="1"/>
</dbReference>
<keyword evidence="18" id="KW-1185">Reference proteome</keyword>
<proteinExistence type="inferred from homology"/>
<keyword evidence="3 14" id="KW-0444">Lipid biosynthesis</keyword>
<dbReference type="GO" id="GO:0006633">
    <property type="term" value="P:fatty acid biosynthetic process"/>
    <property type="evidence" value="ECO:0007669"/>
    <property type="project" value="UniProtKB-UniRule"/>
</dbReference>
<evidence type="ECO:0000256" key="6">
    <source>
        <dbReference type="ARBA" id="ARBA00023098"/>
    </source>
</evidence>
<comment type="domain">
    <text evidence="14">The last Arg residue of the ACP-binding site is essential for the weak association between ACP/AcpP and FabH.</text>
</comment>
<dbReference type="HAMAP" id="MF_01815">
    <property type="entry name" value="FabH"/>
    <property type="match status" value="1"/>
</dbReference>
<dbReference type="Proteomes" id="UP000050326">
    <property type="component" value="Unassembled WGS sequence"/>
</dbReference>
<comment type="catalytic activity">
    <reaction evidence="11">
        <text>(2S)-2-methylbutanoyl-CoA + malonyl-[ACP] + H(+) = (4S)-4-methyl-3-oxohexanoyl-[ACP] + CO2 + CoA</text>
        <dbReference type="Rhea" id="RHEA:42276"/>
        <dbReference type="Rhea" id="RHEA-COMP:9623"/>
        <dbReference type="Rhea" id="RHEA-COMP:17148"/>
        <dbReference type="ChEBI" id="CHEBI:15378"/>
        <dbReference type="ChEBI" id="CHEBI:16526"/>
        <dbReference type="ChEBI" id="CHEBI:57287"/>
        <dbReference type="ChEBI" id="CHEBI:78449"/>
        <dbReference type="ChEBI" id="CHEBI:88166"/>
        <dbReference type="ChEBI" id="CHEBI:167462"/>
        <dbReference type="EC" id="2.3.1.300"/>
    </reaction>
    <physiologicalReaction direction="left-to-right" evidence="11">
        <dbReference type="Rhea" id="RHEA:42277"/>
    </physiologicalReaction>
</comment>
<feature type="active site" evidence="14">
    <location>
        <position position="117"/>
    </location>
</feature>
<evidence type="ECO:0000256" key="8">
    <source>
        <dbReference type="ARBA" id="ARBA00023268"/>
    </source>
</evidence>
<feature type="active site" evidence="14">
    <location>
        <position position="256"/>
    </location>
</feature>
<dbReference type="NCBIfam" id="NF006829">
    <property type="entry name" value="PRK09352.1"/>
    <property type="match status" value="1"/>
</dbReference>
<comment type="subcellular location">
    <subcellularLocation>
        <location evidence="14">Cytoplasm</location>
    </subcellularLocation>
</comment>
<feature type="domain" description="Beta-ketoacyl-[acyl-carrier-protein] synthase III N-terminal" evidence="16">
    <location>
        <begin position="111"/>
        <end position="188"/>
    </location>
</feature>
<dbReference type="OrthoDB" id="9815506at2"/>
<sequence>MSFNKIYARISGTGSGLPEKVLTNADLEKMVDTSDEWITSRTGIKERRIARNDEAASDIGTIAAKNALADAGLKPEEVDLIIVSTVTPDMIFPSTACIIQKNIEALNAAAFDIEAACTGFIYGITVAAQFIENGFYKNVLVVGVDVLSKITNWQDRNTCVLFGDGAGAVVLTASDKPGIMSGFLGSDGNGGKSLCCLAGGSRMPATEDTISKGLHYIAMEGSEVFKFAVKTLPEAVISALNKCNLTVEDIDWLIPHQANTRIIESAAKKLGIPMEKTMVTLDKYGNNSSATIPIAIDEYARLKRIKDGDILALVGFGGGLTWGASIIKWQK</sequence>
<comment type="pathway">
    <text evidence="1 14">Lipid metabolism; fatty acid biosynthesis.</text>
</comment>
<comment type="catalytic activity">
    <reaction evidence="10">
        <text>malonyl-[ACP] + acetyl-CoA + H(+) = 3-oxobutanoyl-[ACP] + CO2 + CoA</text>
        <dbReference type="Rhea" id="RHEA:12080"/>
        <dbReference type="Rhea" id="RHEA-COMP:9623"/>
        <dbReference type="Rhea" id="RHEA-COMP:9625"/>
        <dbReference type="ChEBI" id="CHEBI:15378"/>
        <dbReference type="ChEBI" id="CHEBI:16526"/>
        <dbReference type="ChEBI" id="CHEBI:57287"/>
        <dbReference type="ChEBI" id="CHEBI:57288"/>
        <dbReference type="ChEBI" id="CHEBI:78449"/>
        <dbReference type="ChEBI" id="CHEBI:78450"/>
        <dbReference type="EC" id="2.3.1.180"/>
    </reaction>
    <physiologicalReaction direction="left-to-right" evidence="10">
        <dbReference type="Rhea" id="RHEA:12081"/>
    </physiologicalReaction>
</comment>
<evidence type="ECO:0000256" key="1">
    <source>
        <dbReference type="ARBA" id="ARBA00005194"/>
    </source>
</evidence>
<comment type="caution">
    <text evidence="17">The sequence shown here is derived from an EMBL/GenBank/DDBJ whole genome shotgun (WGS) entry which is preliminary data.</text>
</comment>
<dbReference type="GO" id="GO:0005737">
    <property type="term" value="C:cytoplasm"/>
    <property type="evidence" value="ECO:0007669"/>
    <property type="project" value="UniProtKB-SubCell"/>
</dbReference>
<keyword evidence="5 14" id="KW-0276">Fatty acid metabolism</keyword>
<comment type="function">
    <text evidence="14">Catalyzes the condensation reaction of fatty acid synthesis by the addition to an acyl acceptor of two carbons from malonyl-ACP. Catalyzes the first condensation reaction which initiates fatty acid synthesis and may therefore play a role in governing the total rate of fatty acid production. Possesses both acetoacetyl-ACP synthase and acetyl transacylase activities. Its substrate specificity determines the biosynthesis of branched-chain and/or straight-chain of fatty acids.</text>
</comment>
<comment type="catalytic activity">
    <reaction evidence="12">
        <text>2-methylpropanoyl-CoA + malonyl-[ACP] + H(+) = 4-methyl-3-oxopentanoyl-[ACP] + CO2 + CoA</text>
        <dbReference type="Rhea" id="RHEA:42268"/>
        <dbReference type="Rhea" id="RHEA-COMP:9623"/>
        <dbReference type="Rhea" id="RHEA-COMP:9940"/>
        <dbReference type="ChEBI" id="CHEBI:15378"/>
        <dbReference type="ChEBI" id="CHEBI:16526"/>
        <dbReference type="ChEBI" id="CHEBI:57287"/>
        <dbReference type="ChEBI" id="CHEBI:57338"/>
        <dbReference type="ChEBI" id="CHEBI:78449"/>
        <dbReference type="ChEBI" id="CHEBI:78820"/>
        <dbReference type="EC" id="2.3.1.300"/>
    </reaction>
    <physiologicalReaction direction="left-to-right" evidence="12">
        <dbReference type="Rhea" id="RHEA:42269"/>
    </physiologicalReaction>
</comment>
<evidence type="ECO:0000256" key="13">
    <source>
        <dbReference type="ARBA" id="ARBA00052985"/>
    </source>
</evidence>
<dbReference type="Pfam" id="PF08541">
    <property type="entry name" value="ACP_syn_III_C"/>
    <property type="match status" value="1"/>
</dbReference>
<keyword evidence="4 14" id="KW-0808">Transferase</keyword>
<keyword evidence="6 14" id="KW-0443">Lipid metabolism</keyword>